<reference evidence="1 2" key="1">
    <citation type="submission" date="2020-07" db="EMBL/GenBank/DDBJ databases">
        <title>Above-ground endophytic microbial communities from plants in different locations in the United States.</title>
        <authorList>
            <person name="Frank C."/>
        </authorList>
    </citation>
    <scope>NUCLEOTIDE SEQUENCE [LARGE SCALE GENOMIC DNA]</scope>
    <source>
        <strain evidence="1 2">WPL5_2</strain>
    </source>
</reference>
<name>A0AAW3T533_9MICO</name>
<protein>
    <recommendedName>
        <fullName evidence="3">Tyr recombinase domain-containing protein</fullName>
    </recommendedName>
</protein>
<dbReference type="AlphaFoldDB" id="A0AAW3T533"/>
<proteinExistence type="predicted"/>
<organism evidence="1 2">
    <name type="scientific">Curtobacterium pusillum</name>
    <dbReference type="NCBI Taxonomy" id="69373"/>
    <lineage>
        <taxon>Bacteria</taxon>
        <taxon>Bacillati</taxon>
        <taxon>Actinomycetota</taxon>
        <taxon>Actinomycetes</taxon>
        <taxon>Micrococcales</taxon>
        <taxon>Microbacteriaceae</taxon>
        <taxon>Curtobacterium</taxon>
    </lineage>
</organism>
<sequence>MPNQETITSATALGRPMGAAFGRPFPRQGPVEHCSHVQCWEPEPLILGDSTLGARSSNPDNGTLIAQLRPEPLHAMRKYRSQSVPTDRWANIEPFVLDAVALVAPACAYLAERLMVAVTPYVDWVVHVNGMQKVANVFHPVLIRRYISRDDLHLKDKTLRDYRSFLLRISEVVLPDEGPIEFAPLNGQSVTAPYTDLEMNLLETWALGQSTALRRRGAGAVLALGAGAGLDPWEMQQLRRSDVLVDRDGALVDVQGGRPRSVPVLERWEQLLIDSLADVPDDAWVLGGEDRKATYNFVTPFINHTDFGNEPKPVPTRMRATWITTHLAGGTHVGELMAAGGLRKPEHLVTSLRHIPTMDASEHRRRILAEAREVR</sequence>
<dbReference type="Proteomes" id="UP000590225">
    <property type="component" value="Unassembled WGS sequence"/>
</dbReference>
<dbReference type="SUPFAM" id="SSF56349">
    <property type="entry name" value="DNA breaking-rejoining enzymes"/>
    <property type="match status" value="1"/>
</dbReference>
<dbReference type="RefSeq" id="WP_182515430.1">
    <property type="nucleotide sequence ID" value="NZ_JACGXP010000001.1"/>
</dbReference>
<gene>
    <name evidence="1" type="ORF">FHW23_001122</name>
</gene>
<evidence type="ECO:0000313" key="2">
    <source>
        <dbReference type="Proteomes" id="UP000590225"/>
    </source>
</evidence>
<evidence type="ECO:0008006" key="3">
    <source>
        <dbReference type="Google" id="ProtNLM"/>
    </source>
</evidence>
<accession>A0AAW3T533</accession>
<dbReference type="GO" id="GO:0003677">
    <property type="term" value="F:DNA binding"/>
    <property type="evidence" value="ECO:0007669"/>
    <property type="project" value="InterPro"/>
</dbReference>
<comment type="caution">
    <text evidence="1">The sequence shown here is derived from an EMBL/GenBank/DDBJ whole genome shotgun (WGS) entry which is preliminary data.</text>
</comment>
<evidence type="ECO:0000313" key="1">
    <source>
        <dbReference type="EMBL" id="MBA8989890.1"/>
    </source>
</evidence>
<dbReference type="InterPro" id="IPR011010">
    <property type="entry name" value="DNA_brk_join_enz"/>
</dbReference>
<dbReference type="EMBL" id="JACGXP010000001">
    <property type="protein sequence ID" value="MBA8989890.1"/>
    <property type="molecule type" value="Genomic_DNA"/>
</dbReference>